<comment type="caution">
    <text evidence="1">The sequence shown here is derived from an EMBL/GenBank/DDBJ whole genome shotgun (WGS) entry which is preliminary data.</text>
</comment>
<dbReference type="Proteomes" id="UP000292639">
    <property type="component" value="Unassembled WGS sequence"/>
</dbReference>
<name>A0A4Q9R4V2_9GAMM</name>
<dbReference type="EMBL" id="QJUP01000016">
    <property type="protein sequence ID" value="TBU95546.1"/>
    <property type="molecule type" value="Genomic_DNA"/>
</dbReference>
<sequence length="90" mass="9999">MPIHQLQSQLDELRNQLAQDTPLTEEEREALHEIAQRIEIRLANEGSGDTEPGDSLVDGVNLAVERFEVSHPTTAITLRNIIQSLANMGI</sequence>
<dbReference type="AlphaFoldDB" id="A0A4Q9R4V2"/>
<gene>
    <name evidence="1" type="ORF">DNJ96_12395</name>
</gene>
<dbReference type="OrthoDB" id="4335607at2"/>
<keyword evidence="2" id="KW-1185">Reference proteome</keyword>
<protein>
    <submittedName>
        <fullName evidence="1">DUF4404 domain-containing protein</fullName>
    </submittedName>
</protein>
<proteinExistence type="predicted"/>
<reference evidence="1 2" key="1">
    <citation type="submission" date="2018-06" db="EMBL/GenBank/DDBJ databases">
        <title>Three novel Pseudomonas species isolated from symptomatic oak.</title>
        <authorList>
            <person name="Bueno-Gonzalez V."/>
            <person name="Brady C."/>
        </authorList>
    </citation>
    <scope>NUCLEOTIDE SEQUENCE [LARGE SCALE GENOMIC DNA]</scope>
    <source>
        <strain evidence="1 2">P17C</strain>
    </source>
</reference>
<evidence type="ECO:0000313" key="2">
    <source>
        <dbReference type="Proteomes" id="UP000292639"/>
    </source>
</evidence>
<dbReference type="RefSeq" id="WP_131184404.1">
    <property type="nucleotide sequence ID" value="NZ_QJUO01000013.1"/>
</dbReference>
<evidence type="ECO:0000313" key="1">
    <source>
        <dbReference type="EMBL" id="TBU95546.1"/>
    </source>
</evidence>
<accession>A0A4Q9R4V2</accession>
<dbReference type="InterPro" id="IPR025516">
    <property type="entry name" value="DUF4404"/>
</dbReference>
<dbReference type="Pfam" id="PF14357">
    <property type="entry name" value="DUF4404"/>
    <property type="match status" value="1"/>
</dbReference>
<organism evidence="1 2">
    <name type="scientific">Stutzerimonas kirkiae</name>
    <dbReference type="NCBI Taxonomy" id="2211392"/>
    <lineage>
        <taxon>Bacteria</taxon>
        <taxon>Pseudomonadati</taxon>
        <taxon>Pseudomonadota</taxon>
        <taxon>Gammaproteobacteria</taxon>
        <taxon>Pseudomonadales</taxon>
        <taxon>Pseudomonadaceae</taxon>
        <taxon>Stutzerimonas</taxon>
    </lineage>
</organism>